<gene>
    <name evidence="8" type="ORF">GCM10023187_34830</name>
</gene>
<dbReference type="Gene3D" id="3.90.182.10">
    <property type="entry name" value="Toxin - Anthrax Protective Antigen,domain 1"/>
    <property type="match status" value="1"/>
</dbReference>
<keyword evidence="5" id="KW-0732">Signal</keyword>
<comment type="subcellular location">
    <subcellularLocation>
        <location evidence="1">Cell outer membrane</location>
    </subcellularLocation>
</comment>
<keyword evidence="9" id="KW-1185">Reference proteome</keyword>
<name>A0ABP8KMX0_9BACT</name>
<dbReference type="PROSITE" id="PS51123">
    <property type="entry name" value="OMPA_2"/>
    <property type="match status" value="1"/>
</dbReference>
<dbReference type="RefSeq" id="WP_345269145.1">
    <property type="nucleotide sequence ID" value="NZ_BAABHB010000007.1"/>
</dbReference>
<feature type="domain" description="PA14" evidence="7">
    <location>
        <begin position="22"/>
        <end position="160"/>
    </location>
</feature>
<evidence type="ECO:0000313" key="8">
    <source>
        <dbReference type="EMBL" id="GAA4410361.1"/>
    </source>
</evidence>
<dbReference type="InterPro" id="IPR006665">
    <property type="entry name" value="OmpA-like"/>
</dbReference>
<feature type="chain" id="PRO_5046139643" evidence="5">
    <location>
        <begin position="22"/>
        <end position="366"/>
    </location>
</feature>
<evidence type="ECO:0000256" key="1">
    <source>
        <dbReference type="ARBA" id="ARBA00004442"/>
    </source>
</evidence>
<dbReference type="InterPro" id="IPR050330">
    <property type="entry name" value="Bact_OuterMem_StrucFunc"/>
</dbReference>
<dbReference type="EMBL" id="BAABHB010000007">
    <property type="protein sequence ID" value="GAA4410361.1"/>
    <property type="molecule type" value="Genomic_DNA"/>
</dbReference>
<evidence type="ECO:0000259" key="6">
    <source>
        <dbReference type="PROSITE" id="PS51123"/>
    </source>
</evidence>
<dbReference type="SUPFAM" id="SSF103088">
    <property type="entry name" value="OmpA-like"/>
    <property type="match status" value="1"/>
</dbReference>
<dbReference type="CDD" id="cd07185">
    <property type="entry name" value="OmpA_C-like"/>
    <property type="match status" value="1"/>
</dbReference>
<keyword evidence="3" id="KW-0998">Cell outer membrane</keyword>
<keyword evidence="2 4" id="KW-0472">Membrane</keyword>
<dbReference type="PRINTS" id="PR01023">
    <property type="entry name" value="NAFLGMOTY"/>
</dbReference>
<dbReference type="InterPro" id="IPR006664">
    <property type="entry name" value="OMP_bac"/>
</dbReference>
<reference evidence="9" key="1">
    <citation type="journal article" date="2019" name="Int. J. Syst. Evol. Microbiol.">
        <title>The Global Catalogue of Microorganisms (GCM) 10K type strain sequencing project: providing services to taxonomists for standard genome sequencing and annotation.</title>
        <authorList>
            <consortium name="The Broad Institute Genomics Platform"/>
            <consortium name="The Broad Institute Genome Sequencing Center for Infectious Disease"/>
            <person name="Wu L."/>
            <person name="Ma J."/>
        </authorList>
    </citation>
    <scope>NUCLEOTIDE SEQUENCE [LARGE SCALE GENOMIC DNA]</scope>
    <source>
        <strain evidence="9">JCM 17925</strain>
    </source>
</reference>
<dbReference type="InterPro" id="IPR011658">
    <property type="entry name" value="PA14_dom"/>
</dbReference>
<feature type="domain" description="OmpA-like" evidence="6">
    <location>
        <begin position="254"/>
        <end position="366"/>
    </location>
</feature>
<dbReference type="SUPFAM" id="SSF56988">
    <property type="entry name" value="Anthrax protective antigen"/>
    <property type="match status" value="1"/>
</dbReference>
<comment type="caution">
    <text evidence="8">The sequence shown here is derived from an EMBL/GenBank/DDBJ whole genome shotgun (WGS) entry which is preliminary data.</text>
</comment>
<dbReference type="PRINTS" id="PR01021">
    <property type="entry name" value="OMPADOMAIN"/>
</dbReference>
<dbReference type="PROSITE" id="PS51820">
    <property type="entry name" value="PA14"/>
    <property type="match status" value="1"/>
</dbReference>
<evidence type="ECO:0000256" key="5">
    <source>
        <dbReference type="SAM" id="SignalP"/>
    </source>
</evidence>
<protein>
    <submittedName>
        <fullName evidence="8">PA14 domain-containing protein</fullName>
    </submittedName>
</protein>
<organism evidence="8 9">
    <name type="scientific">Nibrella viscosa</name>
    <dbReference type="NCBI Taxonomy" id="1084524"/>
    <lineage>
        <taxon>Bacteria</taxon>
        <taxon>Pseudomonadati</taxon>
        <taxon>Bacteroidota</taxon>
        <taxon>Cytophagia</taxon>
        <taxon>Cytophagales</taxon>
        <taxon>Spirosomataceae</taxon>
        <taxon>Nibrella</taxon>
    </lineage>
</organism>
<dbReference type="InterPro" id="IPR037524">
    <property type="entry name" value="PA14/GLEYA"/>
</dbReference>
<dbReference type="Proteomes" id="UP001500936">
    <property type="component" value="Unassembled WGS sequence"/>
</dbReference>
<proteinExistence type="predicted"/>
<dbReference type="Pfam" id="PF00691">
    <property type="entry name" value="OmpA"/>
    <property type="match status" value="1"/>
</dbReference>
<dbReference type="InterPro" id="IPR036737">
    <property type="entry name" value="OmpA-like_sf"/>
</dbReference>
<evidence type="ECO:0000259" key="7">
    <source>
        <dbReference type="PROSITE" id="PS51820"/>
    </source>
</evidence>
<accession>A0ABP8KMX0</accession>
<dbReference type="PANTHER" id="PTHR30329:SF21">
    <property type="entry name" value="LIPOPROTEIN YIAD-RELATED"/>
    <property type="match status" value="1"/>
</dbReference>
<dbReference type="Gene3D" id="3.30.1330.60">
    <property type="entry name" value="OmpA-like domain"/>
    <property type="match status" value="1"/>
</dbReference>
<evidence type="ECO:0000256" key="4">
    <source>
        <dbReference type="PROSITE-ProRule" id="PRU00473"/>
    </source>
</evidence>
<evidence type="ECO:0000313" key="9">
    <source>
        <dbReference type="Proteomes" id="UP001500936"/>
    </source>
</evidence>
<sequence>MSVLRTIAVAGLSLTGSLALAQTGNGLKGEYFNGPNFEQKAYTRTDPQVSFDWNWRYPAPGVQREYFSVRWTGKLYAPTSGKYRFSATVDDGVRIWVNGKKVIDEWRKQDDTQFVGEITLQGKHYYDLKVEYYNDWKGSIIFVYWETPEERKSNLFGYTGKPYKTIPTQYLFSKPVMAGPVTAQPQVAVAPAIPATKPVTAAPAAVTTKPAATAKPKASATVPKQNISTLKSTGQVAVATPAVKTPAVFTNLVRGEAVILKQVFFEQSNYVLRPESFTELNKLVQTLKTQPSLQIDIVGHTDNVGDPRLNLALSENRAKVVANYLIRNGIASDRLETKGYGGTRPIADNTTEGERAKNRRVEFVVR</sequence>
<dbReference type="Pfam" id="PF07691">
    <property type="entry name" value="PA14"/>
    <property type="match status" value="1"/>
</dbReference>
<dbReference type="SMART" id="SM00758">
    <property type="entry name" value="PA14"/>
    <property type="match status" value="1"/>
</dbReference>
<evidence type="ECO:0000256" key="2">
    <source>
        <dbReference type="ARBA" id="ARBA00023136"/>
    </source>
</evidence>
<feature type="signal peptide" evidence="5">
    <location>
        <begin position="1"/>
        <end position="21"/>
    </location>
</feature>
<evidence type="ECO:0000256" key="3">
    <source>
        <dbReference type="ARBA" id="ARBA00023237"/>
    </source>
</evidence>
<dbReference type="PANTHER" id="PTHR30329">
    <property type="entry name" value="STATOR ELEMENT OF FLAGELLAR MOTOR COMPLEX"/>
    <property type="match status" value="1"/>
</dbReference>